<gene>
    <name evidence="2" type="ORF">FB192DRAFT_1404749</name>
</gene>
<comment type="caution">
    <text evidence="2">The sequence shown here is derived from an EMBL/GenBank/DDBJ whole genome shotgun (WGS) entry which is preliminary data.</text>
</comment>
<keyword evidence="1" id="KW-0812">Transmembrane</keyword>
<evidence type="ECO:0000313" key="3">
    <source>
        <dbReference type="Proteomes" id="UP000469890"/>
    </source>
</evidence>
<evidence type="ECO:0000256" key="1">
    <source>
        <dbReference type="SAM" id="Phobius"/>
    </source>
</evidence>
<proteinExistence type="predicted"/>
<feature type="transmembrane region" description="Helical" evidence="1">
    <location>
        <begin position="94"/>
        <end position="115"/>
    </location>
</feature>
<feature type="transmembrane region" description="Helical" evidence="1">
    <location>
        <begin position="61"/>
        <end position="82"/>
    </location>
</feature>
<dbReference type="Proteomes" id="UP000469890">
    <property type="component" value="Unassembled WGS sequence"/>
</dbReference>
<evidence type="ECO:0000313" key="2">
    <source>
        <dbReference type="EMBL" id="KAF1796496.1"/>
    </source>
</evidence>
<keyword evidence="1" id="KW-0472">Membrane</keyword>
<dbReference type="AlphaFoldDB" id="A0A8H4B7I5"/>
<feature type="transmembrane region" description="Helical" evidence="1">
    <location>
        <begin position="142"/>
        <end position="163"/>
    </location>
</feature>
<dbReference type="EMBL" id="JAAECE010000012">
    <property type="protein sequence ID" value="KAF1796496.1"/>
    <property type="molecule type" value="Genomic_DNA"/>
</dbReference>
<sequence>MKTNTNNKIVNKSYGFLSLRGGVVLNACGSVFLTPLIPSSSSSDDFVSRYFHFRVPGIESTFDTFLVVSFAMNAVGLWGCYKKSKKLIKYHKRYCYYELVCTPLVVGQSLVYSYWRVRKILDENNASWESFIDSMKEEYSKYVFVAFGAFMGTCFAQMAYAAYVAGQYEKYLETEGTPDEEDQSEV</sequence>
<feature type="transmembrane region" description="Helical" evidence="1">
    <location>
        <begin position="21"/>
        <end position="41"/>
    </location>
</feature>
<organism evidence="2 3">
    <name type="scientific">Mucor circinelloides f. lusitanicus</name>
    <name type="common">Mucor racemosus var. lusitanicus</name>
    <dbReference type="NCBI Taxonomy" id="29924"/>
    <lineage>
        <taxon>Eukaryota</taxon>
        <taxon>Fungi</taxon>
        <taxon>Fungi incertae sedis</taxon>
        <taxon>Mucoromycota</taxon>
        <taxon>Mucoromycotina</taxon>
        <taxon>Mucoromycetes</taxon>
        <taxon>Mucorales</taxon>
        <taxon>Mucorineae</taxon>
        <taxon>Mucoraceae</taxon>
        <taxon>Mucor</taxon>
    </lineage>
</organism>
<protein>
    <submittedName>
        <fullName evidence="2">Uncharacterized protein</fullName>
    </submittedName>
</protein>
<reference evidence="2 3" key="1">
    <citation type="submission" date="2019-09" db="EMBL/GenBank/DDBJ databases">
        <authorList>
            <consortium name="DOE Joint Genome Institute"/>
            <person name="Mondo S.J."/>
            <person name="Navarro-Mendoza M.I."/>
            <person name="Perez-Arques C."/>
            <person name="Panchal S."/>
            <person name="Nicolas F.E."/>
            <person name="Ganguly P."/>
            <person name="Pangilinan J."/>
            <person name="Grigoriev I."/>
            <person name="Heitman J."/>
            <person name="Sanya K."/>
            <person name="Garre V."/>
        </authorList>
    </citation>
    <scope>NUCLEOTIDE SEQUENCE [LARGE SCALE GENOMIC DNA]</scope>
    <source>
        <strain evidence="2 3">MU402</strain>
    </source>
</reference>
<keyword evidence="1" id="KW-1133">Transmembrane helix</keyword>
<name>A0A8H4B7I5_MUCCL</name>
<accession>A0A8H4B7I5</accession>